<feature type="compositionally biased region" description="Polar residues" evidence="1">
    <location>
        <begin position="106"/>
        <end position="129"/>
    </location>
</feature>
<evidence type="ECO:0000256" key="1">
    <source>
        <dbReference type="SAM" id="MobiDB-lite"/>
    </source>
</evidence>
<evidence type="ECO:0000313" key="3">
    <source>
        <dbReference type="Proteomes" id="UP000699042"/>
    </source>
</evidence>
<dbReference type="EMBL" id="JAESDN010000005">
    <property type="protein sequence ID" value="KAG7050816.1"/>
    <property type="molecule type" value="Genomic_DNA"/>
</dbReference>
<evidence type="ECO:0000313" key="2">
    <source>
        <dbReference type="EMBL" id="KAG7050816.1"/>
    </source>
</evidence>
<sequence length="234" mass="25873">MHPYGNTDLREHPGMRDLQRGYRVRIAFYTLRISMSNRRCPLEQIYNLPKPRNAIIKLSHRTNTLHRTRASASMTWTVLGHSVPSDINGNCQNLKIKKTLSPQPPRNRNNLTDRGQASSNDSIVPTSARGQPGSQLGQLLLNPQALAPFCAEISLAHPSPRLIPPRENAELNQTLFGRGLAIPTTLSYSTPGGLKLAKEAKCWQVGQWSTTQHPGLCTMRATCKLPAINVSGEP</sequence>
<accession>A0A9P7R8X8</accession>
<name>A0A9P7R8X8_9PEZI</name>
<organism evidence="2 3">
    <name type="scientific">Colletotrichum scovillei</name>
    <dbReference type="NCBI Taxonomy" id="1209932"/>
    <lineage>
        <taxon>Eukaryota</taxon>
        <taxon>Fungi</taxon>
        <taxon>Dikarya</taxon>
        <taxon>Ascomycota</taxon>
        <taxon>Pezizomycotina</taxon>
        <taxon>Sordariomycetes</taxon>
        <taxon>Hypocreomycetidae</taxon>
        <taxon>Glomerellales</taxon>
        <taxon>Glomerellaceae</taxon>
        <taxon>Colletotrichum</taxon>
        <taxon>Colletotrichum acutatum species complex</taxon>
    </lineage>
</organism>
<reference evidence="2" key="1">
    <citation type="submission" date="2021-05" db="EMBL/GenBank/DDBJ databases">
        <title>Comparative genomics of three Colletotrichum scovillei strains and genetic complementation revealed genes involved fungal growth and virulence on chili pepper.</title>
        <authorList>
            <person name="Hsieh D.-K."/>
            <person name="Chuang S.-C."/>
            <person name="Chen C.-Y."/>
            <person name="Chao Y.-T."/>
            <person name="Lu M.-Y.J."/>
            <person name="Lee M.-H."/>
            <person name="Shih M.-C."/>
        </authorList>
    </citation>
    <scope>NUCLEOTIDE SEQUENCE</scope>
    <source>
        <strain evidence="2">Coll-153</strain>
    </source>
</reference>
<keyword evidence="3" id="KW-1185">Reference proteome</keyword>
<proteinExistence type="predicted"/>
<gene>
    <name evidence="2" type="ORF">JMJ77_013556</name>
</gene>
<protein>
    <submittedName>
        <fullName evidence="2">Uncharacterized protein</fullName>
    </submittedName>
</protein>
<comment type="caution">
    <text evidence="2">The sequence shown here is derived from an EMBL/GenBank/DDBJ whole genome shotgun (WGS) entry which is preliminary data.</text>
</comment>
<feature type="region of interest" description="Disordered" evidence="1">
    <location>
        <begin position="97"/>
        <end position="136"/>
    </location>
</feature>
<dbReference type="Proteomes" id="UP000699042">
    <property type="component" value="Unassembled WGS sequence"/>
</dbReference>
<dbReference type="AlphaFoldDB" id="A0A9P7R8X8"/>